<dbReference type="GO" id="GO:0005634">
    <property type="term" value="C:nucleus"/>
    <property type="evidence" value="ECO:0007669"/>
    <property type="project" value="UniProtKB-SubCell"/>
</dbReference>
<keyword evidence="11" id="KW-0175">Coiled coil</keyword>
<accession>A0AAF0DBX6</accession>
<dbReference type="GO" id="GO:0036503">
    <property type="term" value="P:ERAD pathway"/>
    <property type="evidence" value="ECO:0007669"/>
    <property type="project" value="InterPro"/>
</dbReference>
<dbReference type="EMBL" id="CP120627">
    <property type="protein sequence ID" value="WEW55448.1"/>
    <property type="molecule type" value="Genomic_DNA"/>
</dbReference>
<evidence type="ECO:0000256" key="10">
    <source>
        <dbReference type="ARBA" id="ARBA00023242"/>
    </source>
</evidence>
<feature type="compositionally biased region" description="Polar residues" evidence="12">
    <location>
        <begin position="22"/>
        <end position="37"/>
    </location>
</feature>
<feature type="compositionally biased region" description="Polar residues" evidence="12">
    <location>
        <begin position="61"/>
        <end position="78"/>
    </location>
</feature>
<dbReference type="GO" id="GO:0000151">
    <property type="term" value="C:ubiquitin ligase complex"/>
    <property type="evidence" value="ECO:0007669"/>
    <property type="project" value="InterPro"/>
</dbReference>
<name>A0AAF0DBX6_9EURO</name>
<dbReference type="AlphaFoldDB" id="A0AAF0DBX6"/>
<feature type="compositionally biased region" description="Basic and acidic residues" evidence="12">
    <location>
        <begin position="1"/>
        <end position="20"/>
    </location>
</feature>
<dbReference type="GO" id="GO:0005737">
    <property type="term" value="C:cytoplasm"/>
    <property type="evidence" value="ECO:0007669"/>
    <property type="project" value="UniProtKB-SubCell"/>
</dbReference>
<evidence type="ECO:0000256" key="4">
    <source>
        <dbReference type="ARBA" id="ARBA00004906"/>
    </source>
</evidence>
<dbReference type="PANTHER" id="PTHR13931">
    <property type="entry name" value="UBIQUITINATION FACTOR E4"/>
    <property type="match status" value="1"/>
</dbReference>
<dbReference type="SMART" id="SM00504">
    <property type="entry name" value="Ubox"/>
    <property type="match status" value="1"/>
</dbReference>
<dbReference type="Gene3D" id="3.30.40.10">
    <property type="entry name" value="Zinc/RING finger domain, C3HC4 (zinc finger)"/>
    <property type="match status" value="1"/>
</dbReference>
<protein>
    <submittedName>
        <fullName evidence="14">Ubiquitin conjugation factor E4</fullName>
        <ecNumber evidence="14">2.3.2.27</ecNumber>
    </submittedName>
</protein>
<dbReference type="PROSITE" id="PS51698">
    <property type="entry name" value="U_BOX"/>
    <property type="match status" value="1"/>
</dbReference>
<dbReference type="Pfam" id="PF10408">
    <property type="entry name" value="Ufd2P_core"/>
    <property type="match status" value="1"/>
</dbReference>
<evidence type="ECO:0000259" key="13">
    <source>
        <dbReference type="PROSITE" id="PS51698"/>
    </source>
</evidence>
<organism evidence="14 15">
    <name type="scientific">Emydomyces testavorans</name>
    <dbReference type="NCBI Taxonomy" id="2070801"/>
    <lineage>
        <taxon>Eukaryota</taxon>
        <taxon>Fungi</taxon>
        <taxon>Dikarya</taxon>
        <taxon>Ascomycota</taxon>
        <taxon>Pezizomycotina</taxon>
        <taxon>Eurotiomycetes</taxon>
        <taxon>Eurotiomycetidae</taxon>
        <taxon>Onygenales</taxon>
        <taxon>Nannizziopsiaceae</taxon>
        <taxon>Emydomyces</taxon>
    </lineage>
</organism>
<comment type="catalytic activity">
    <reaction evidence="1">
        <text>S-ubiquitinyl-[E2 ubiquitin-conjugating enzyme]-L-cysteine + [acceptor protein]-L-lysine = [E2 ubiquitin-conjugating enzyme]-L-cysteine + N(6)-ubiquitinyl-[acceptor protein]-L-lysine.</text>
        <dbReference type="EC" id="2.3.2.27"/>
    </reaction>
</comment>
<dbReference type="GO" id="GO:0034450">
    <property type="term" value="F:ubiquitin-ubiquitin ligase activity"/>
    <property type="evidence" value="ECO:0007669"/>
    <property type="project" value="InterPro"/>
</dbReference>
<dbReference type="GO" id="GO:0000209">
    <property type="term" value="P:protein polyubiquitination"/>
    <property type="evidence" value="ECO:0007669"/>
    <property type="project" value="TreeGrafter"/>
</dbReference>
<dbReference type="GO" id="GO:0006511">
    <property type="term" value="P:ubiquitin-dependent protein catabolic process"/>
    <property type="evidence" value="ECO:0007669"/>
    <property type="project" value="InterPro"/>
</dbReference>
<evidence type="ECO:0000256" key="8">
    <source>
        <dbReference type="ARBA" id="ARBA00022786"/>
    </source>
</evidence>
<keyword evidence="6" id="KW-0963">Cytoplasm</keyword>
<dbReference type="SUPFAM" id="SSF57850">
    <property type="entry name" value="RING/U-box"/>
    <property type="match status" value="1"/>
</dbReference>
<dbReference type="FunFam" id="3.30.40.10:FF:000055">
    <property type="entry name" value="Ubiquitin conjugation factor e4 a"/>
    <property type="match status" value="1"/>
</dbReference>
<reference evidence="14" key="1">
    <citation type="submission" date="2023-03" db="EMBL/GenBank/DDBJ databases">
        <title>Emydomyces testavorans Genome Sequence.</title>
        <authorList>
            <person name="Hoyer L."/>
        </authorList>
    </citation>
    <scope>NUCLEOTIDE SEQUENCE</scope>
    <source>
        <strain evidence="14">16-2883</strain>
    </source>
</reference>
<dbReference type="InterPro" id="IPR019474">
    <property type="entry name" value="Ub_conjug_fac_E4_core"/>
</dbReference>
<evidence type="ECO:0000313" key="15">
    <source>
        <dbReference type="Proteomes" id="UP001219355"/>
    </source>
</evidence>
<keyword evidence="14" id="KW-0012">Acyltransferase</keyword>
<dbReference type="PANTHER" id="PTHR13931:SF2">
    <property type="entry name" value="UBIQUITIN CONJUGATION FACTOR E4 B"/>
    <property type="match status" value="1"/>
</dbReference>
<keyword evidence="9" id="KW-0413">Isomerase</keyword>
<dbReference type="GO" id="GO:0003755">
    <property type="term" value="F:peptidyl-prolyl cis-trans isomerase activity"/>
    <property type="evidence" value="ECO:0007669"/>
    <property type="project" value="UniProtKB-KW"/>
</dbReference>
<keyword evidence="10" id="KW-0539">Nucleus</keyword>
<evidence type="ECO:0000256" key="6">
    <source>
        <dbReference type="ARBA" id="ARBA00022490"/>
    </source>
</evidence>
<evidence type="ECO:0000256" key="5">
    <source>
        <dbReference type="ARBA" id="ARBA00007434"/>
    </source>
</evidence>
<evidence type="ECO:0000256" key="7">
    <source>
        <dbReference type="ARBA" id="ARBA00022679"/>
    </source>
</evidence>
<feature type="domain" description="U-box" evidence="13">
    <location>
        <begin position="994"/>
        <end position="1068"/>
    </location>
</feature>
<keyword evidence="7 14" id="KW-0808">Transferase</keyword>
<evidence type="ECO:0000313" key="14">
    <source>
        <dbReference type="EMBL" id="WEW55448.1"/>
    </source>
</evidence>
<comment type="pathway">
    <text evidence="4">Protein modification; protein ubiquitination.</text>
</comment>
<dbReference type="EC" id="2.3.2.27" evidence="14"/>
<evidence type="ECO:0000256" key="9">
    <source>
        <dbReference type="ARBA" id="ARBA00023110"/>
    </source>
</evidence>
<dbReference type="CDD" id="cd16657">
    <property type="entry name" value="RING-Ubox_UBE4A"/>
    <property type="match status" value="1"/>
</dbReference>
<dbReference type="Proteomes" id="UP001219355">
    <property type="component" value="Chromosome 1"/>
</dbReference>
<comment type="similarity">
    <text evidence="5">Belongs to the ubiquitin conjugation factor E4 family.</text>
</comment>
<evidence type="ECO:0000256" key="2">
    <source>
        <dbReference type="ARBA" id="ARBA00004123"/>
    </source>
</evidence>
<feature type="region of interest" description="Disordered" evidence="12">
    <location>
        <begin position="1"/>
        <end position="82"/>
    </location>
</feature>
<dbReference type="InterPro" id="IPR045132">
    <property type="entry name" value="UBE4"/>
</dbReference>
<proteinExistence type="inferred from homology"/>
<comment type="subcellular location">
    <subcellularLocation>
        <location evidence="3">Cytoplasm</location>
    </subcellularLocation>
    <subcellularLocation>
        <location evidence="2">Nucleus</location>
    </subcellularLocation>
</comment>
<dbReference type="InterPro" id="IPR013083">
    <property type="entry name" value="Znf_RING/FYVE/PHD"/>
</dbReference>
<feature type="coiled-coil region" evidence="11">
    <location>
        <begin position="510"/>
        <end position="544"/>
    </location>
</feature>
<sequence>MDDAVDIEKTRSKRLAKLEAQRSASPSSTPQEGTVSQARDSPRPAPPDSSASAEVPLTGRPQINISQSPQTDMSQSGDGTPRIRITKNTAQQRAEETLEAFEDRTLSAIFKVTLNEGQQQDIHGQKLLYLPGVRRELEEQGQPIRMSVGVLDQALLEAGSNADGQKPLEYLLPCWKRVIRLYKGFRKTKPDEAKYEVVKEARRLCMSYCIFAATIPEMFGGSPEYLFRLDAPSSSPLKPHLLRDPDCDLGLCPDFMSEAVLRADEDETIMPAFVSAVEEMSHDLSSMSLHDGYKPYMTAFRSLVRFPALAIAITESPKFNLDIGADKFETATLLGPWFRLSPLQKDITMSYFSSPKTRSQTSILSAQRAIRMTQQLHSSDLLDIINHLVRASKTAREHVLDWFAASVNINHKRKAMQVNPDEVSSDGFMFNITTCLDQLCEPFMDAAFTKIDRIDLNYMKRKPRVQIKDETKINADQKASDDFYSQTVEGESNFISEVFFLTVAAHHYGSESLTSLMEQLEKDLRHMQTQIDKFERERQKWAANPVQARIFEEALKKYKDRLDFGLALKYSLEGILLDELWQTRSMQFMRYVIVWMLRIVSGRNFPKELIQLPLPATEPEAFKCLPEYFLDDVVSNFKFIIWNMPQIVTSTQGDELIMLCITFLQSSEYIKNPYLKAGLITILFCGTWRRPNGARGVLVDLLNSMPFANQHLLHALLKFYIEAEFTGTHTQFFDKFNIRLEIFQIIKCIWPNAIYRDQLSNEAQKNSEFFVRFVNLLLNDVTFVLDESFTAFLTIHDTQVELRQRGDSMDENTRQEKEEQLAAAQSRAKGYMQLTNETVTMLKLFTEALADSFTMPEIVQRLADMLNYNLDAMVGPKSANLRVDNLASYHFHPRALLSEIVDVYLNLMAKDNFILAVARDGRSYKPANFDKAAEILKKWALKAKDDLIKWEMLKAKVKEAKEADEQAEEDLGEIPDEFLGLFAIHVNLALRVIANRDPAPDPLMYTLMEDPVKLPSSKISIDRSTIRSHLLSDPNDPFNRAPLKIEDIIPDIELKAKIEAFKTERKAAKLAALKANAESWDHMDTTPG</sequence>
<evidence type="ECO:0000256" key="11">
    <source>
        <dbReference type="SAM" id="Coils"/>
    </source>
</evidence>
<evidence type="ECO:0000256" key="12">
    <source>
        <dbReference type="SAM" id="MobiDB-lite"/>
    </source>
</evidence>
<gene>
    <name evidence="14" type="primary">UFD2</name>
    <name evidence="14" type="ORF">PRK78_000879</name>
</gene>
<evidence type="ECO:0000256" key="1">
    <source>
        <dbReference type="ARBA" id="ARBA00000900"/>
    </source>
</evidence>
<evidence type="ECO:0000256" key="3">
    <source>
        <dbReference type="ARBA" id="ARBA00004496"/>
    </source>
</evidence>
<keyword evidence="8" id="KW-0833">Ubl conjugation pathway</keyword>
<keyword evidence="9" id="KW-0697">Rotamase</keyword>
<keyword evidence="15" id="KW-1185">Reference proteome</keyword>
<dbReference type="InterPro" id="IPR003613">
    <property type="entry name" value="Ubox_domain"/>
</dbReference>
<dbReference type="Pfam" id="PF04564">
    <property type="entry name" value="U-box"/>
    <property type="match status" value="1"/>
</dbReference>